<dbReference type="Pfam" id="PF00628">
    <property type="entry name" value="PHD"/>
    <property type="match status" value="1"/>
</dbReference>
<keyword evidence="8" id="KW-0804">Transcription</keyword>
<evidence type="ECO:0000313" key="17">
    <source>
        <dbReference type="RefSeq" id="XP_030747534.1"/>
    </source>
</evidence>
<dbReference type="InParanoid" id="A0A6J2X9L2"/>
<dbReference type="InterPro" id="IPR022056">
    <property type="entry name" value="CpG-bd_C"/>
</dbReference>
<reference evidence="17" key="1">
    <citation type="submission" date="2025-08" db="UniProtKB">
        <authorList>
            <consortium name="RefSeq"/>
        </authorList>
    </citation>
    <scope>IDENTIFICATION</scope>
    <source>
        <tissue evidence="17">Gonads</tissue>
    </source>
</reference>
<keyword evidence="6" id="KW-0805">Transcription regulation</keyword>
<dbReference type="Pfam" id="PF12269">
    <property type="entry name" value="CpG_bind_C"/>
    <property type="match status" value="1"/>
</dbReference>
<evidence type="ECO:0000256" key="11">
    <source>
        <dbReference type="ARBA" id="ARBA00081451"/>
    </source>
</evidence>
<keyword evidence="16" id="KW-1185">Reference proteome</keyword>
<evidence type="ECO:0000256" key="3">
    <source>
        <dbReference type="ARBA" id="ARBA00022723"/>
    </source>
</evidence>
<name>A0A6J2X9L2_SITOR</name>
<evidence type="ECO:0000256" key="1">
    <source>
        <dbReference type="ARBA" id="ARBA00004123"/>
    </source>
</evidence>
<dbReference type="PANTHER" id="PTHR46174:SF1">
    <property type="entry name" value="CXXC-TYPE ZINC FINGER PROTEIN 1"/>
    <property type="match status" value="1"/>
</dbReference>
<sequence>MSRKRSDITREAIAKQFVLPERQSKIDTLLRQDGQAYCICRSSDSSRFMIACDACEEWYHGDCIKISEKEAKLIRQYFCIRCREEDPTLQTRWKTKREREDSVPAPTPQVSVEKKSKKRKERYQREVKADKKVKKCGECMGCYRTEDCGRCDVCTRKNKYSSSKTKERCKQRICVNAHAGGSRRKRKDSMSDAEQTYNEHLKTDYPRQCYGPKCIRSARYGSKYCSDQCGMNLAKTRVLQVLPQRLQEWALSPSMAEEKNIKALDQVRKQQLEVRQILLELDKRHREIDYLIERAKNATIDVNLENDLERDEESSMYCVTCGHEIHSKTAIRHMEKCFNKYEAQASFGSIFKTRIEGNNMFCDFFNSSNRTYCKRLRVLCPEHCKDPKIQDHEVCGCPLVTNVFSPTGDFCRAPKKSCTKHYVWEKLRRAEVDLERVRQWLKMDELLEKERQIRSNMANRAGVLALMLHSTYNHELMECIKKAQDEESIRRVMENRQNI</sequence>
<keyword evidence="3" id="KW-0479">Metal-binding</keyword>
<evidence type="ECO:0000256" key="8">
    <source>
        <dbReference type="ARBA" id="ARBA00023163"/>
    </source>
</evidence>
<dbReference type="GO" id="GO:0008270">
    <property type="term" value="F:zinc ion binding"/>
    <property type="evidence" value="ECO:0007669"/>
    <property type="project" value="UniProtKB-KW"/>
</dbReference>
<dbReference type="Proteomes" id="UP000504635">
    <property type="component" value="Unplaced"/>
</dbReference>
<comment type="subcellular location">
    <subcellularLocation>
        <location evidence="1">Nucleus</location>
    </subcellularLocation>
</comment>
<evidence type="ECO:0000256" key="10">
    <source>
        <dbReference type="ARBA" id="ARBA00023828"/>
    </source>
</evidence>
<dbReference type="InterPro" id="IPR002857">
    <property type="entry name" value="Znf_CXXC"/>
</dbReference>
<evidence type="ECO:0000256" key="9">
    <source>
        <dbReference type="ARBA" id="ARBA00023242"/>
    </source>
</evidence>
<dbReference type="OrthoDB" id="419183at2759"/>
<dbReference type="InterPro" id="IPR013083">
    <property type="entry name" value="Znf_RING/FYVE/PHD"/>
</dbReference>
<keyword evidence="2" id="KW-0597">Phosphoprotein</keyword>
<dbReference type="SMART" id="SM00249">
    <property type="entry name" value="PHD"/>
    <property type="match status" value="1"/>
</dbReference>
<keyword evidence="9" id="KW-0539">Nucleus</keyword>
<evidence type="ECO:0000256" key="12">
    <source>
        <dbReference type="PROSITE-ProRule" id="PRU00509"/>
    </source>
</evidence>
<dbReference type="SUPFAM" id="SSF57903">
    <property type="entry name" value="FYVE/PHD zinc finger"/>
    <property type="match status" value="1"/>
</dbReference>
<dbReference type="InterPro" id="IPR011011">
    <property type="entry name" value="Znf_FYVE_PHD"/>
</dbReference>
<dbReference type="FunCoup" id="A0A6J2X9L2">
    <property type="interactions" value="1045"/>
</dbReference>
<feature type="domain" description="PHD-type" evidence="14">
    <location>
        <begin position="35"/>
        <end position="85"/>
    </location>
</feature>
<feature type="domain" description="CXXC-type" evidence="15">
    <location>
        <begin position="128"/>
        <end position="175"/>
    </location>
</feature>
<dbReference type="GO" id="GO:0003677">
    <property type="term" value="F:DNA binding"/>
    <property type="evidence" value="ECO:0007669"/>
    <property type="project" value="UniProtKB-KW"/>
</dbReference>
<keyword evidence="7" id="KW-0238">DNA-binding</keyword>
<dbReference type="KEGG" id="soy:115876011"/>
<gene>
    <name evidence="17" type="primary">LOC115876011</name>
</gene>
<keyword evidence="5" id="KW-0862">Zinc</keyword>
<dbReference type="InterPro" id="IPR037869">
    <property type="entry name" value="Spp1/CFP1"/>
</dbReference>
<dbReference type="InterPro" id="IPR019787">
    <property type="entry name" value="Znf_PHD-finger"/>
</dbReference>
<keyword evidence="4 12" id="KW-0863">Zinc-finger</keyword>
<evidence type="ECO:0000256" key="6">
    <source>
        <dbReference type="ARBA" id="ARBA00023015"/>
    </source>
</evidence>
<dbReference type="InterPro" id="IPR001965">
    <property type="entry name" value="Znf_PHD"/>
</dbReference>
<dbReference type="PANTHER" id="PTHR46174">
    <property type="entry name" value="CXXC-TYPE ZINC FINGER PROTEIN 1"/>
    <property type="match status" value="1"/>
</dbReference>
<dbReference type="InterPro" id="IPR019786">
    <property type="entry name" value="Zinc_finger_PHD-type_CS"/>
</dbReference>
<feature type="region of interest" description="Disordered" evidence="13">
    <location>
        <begin position="93"/>
        <end position="125"/>
    </location>
</feature>
<dbReference type="FunFam" id="3.30.40.10:FF:000138">
    <property type="entry name" value="CXXC-type zinc finger protein 1"/>
    <property type="match status" value="1"/>
</dbReference>
<organism evidence="16 17">
    <name type="scientific">Sitophilus oryzae</name>
    <name type="common">Rice weevil</name>
    <name type="synonym">Curculio oryzae</name>
    <dbReference type="NCBI Taxonomy" id="7048"/>
    <lineage>
        <taxon>Eukaryota</taxon>
        <taxon>Metazoa</taxon>
        <taxon>Ecdysozoa</taxon>
        <taxon>Arthropoda</taxon>
        <taxon>Hexapoda</taxon>
        <taxon>Insecta</taxon>
        <taxon>Pterygota</taxon>
        <taxon>Neoptera</taxon>
        <taxon>Endopterygota</taxon>
        <taxon>Coleoptera</taxon>
        <taxon>Polyphaga</taxon>
        <taxon>Cucujiformia</taxon>
        <taxon>Curculionidae</taxon>
        <taxon>Dryophthorinae</taxon>
        <taxon>Sitophilus</taxon>
    </lineage>
</organism>
<dbReference type="GO" id="GO:0045893">
    <property type="term" value="P:positive regulation of DNA-templated transcription"/>
    <property type="evidence" value="ECO:0007669"/>
    <property type="project" value="TreeGrafter"/>
</dbReference>
<evidence type="ECO:0000256" key="4">
    <source>
        <dbReference type="ARBA" id="ARBA00022771"/>
    </source>
</evidence>
<evidence type="ECO:0000313" key="16">
    <source>
        <dbReference type="Proteomes" id="UP000504635"/>
    </source>
</evidence>
<proteinExistence type="predicted"/>
<protein>
    <recommendedName>
        <fullName evidence="10">CXXC-type zinc finger protein 1</fullName>
    </recommendedName>
    <alternativeName>
        <fullName evidence="11">PHD finger and CXXC domain-containing protein 1</fullName>
    </alternativeName>
</protein>
<dbReference type="AlphaFoldDB" id="A0A6J2X9L2"/>
<dbReference type="RefSeq" id="XP_030747534.1">
    <property type="nucleotide sequence ID" value="XM_030891674.1"/>
</dbReference>
<evidence type="ECO:0000256" key="13">
    <source>
        <dbReference type="SAM" id="MobiDB-lite"/>
    </source>
</evidence>
<dbReference type="GO" id="GO:0048188">
    <property type="term" value="C:Set1C/COMPASS complex"/>
    <property type="evidence" value="ECO:0007669"/>
    <property type="project" value="InterPro"/>
</dbReference>
<evidence type="ECO:0000259" key="14">
    <source>
        <dbReference type="PROSITE" id="PS50016"/>
    </source>
</evidence>
<evidence type="ECO:0000256" key="5">
    <source>
        <dbReference type="ARBA" id="ARBA00022833"/>
    </source>
</evidence>
<dbReference type="GeneID" id="115876011"/>
<accession>A0A6J2X9L2</accession>
<dbReference type="Gene3D" id="3.30.40.10">
    <property type="entry name" value="Zinc/RING finger domain, C3HC4 (zinc finger)"/>
    <property type="match status" value="1"/>
</dbReference>
<dbReference type="PROSITE" id="PS51058">
    <property type="entry name" value="ZF_CXXC"/>
    <property type="match status" value="1"/>
</dbReference>
<dbReference type="PROSITE" id="PS01359">
    <property type="entry name" value="ZF_PHD_1"/>
    <property type="match status" value="1"/>
</dbReference>
<evidence type="ECO:0000256" key="2">
    <source>
        <dbReference type="ARBA" id="ARBA00022553"/>
    </source>
</evidence>
<evidence type="ECO:0000256" key="7">
    <source>
        <dbReference type="ARBA" id="ARBA00023125"/>
    </source>
</evidence>
<dbReference type="PROSITE" id="PS50016">
    <property type="entry name" value="ZF_PHD_2"/>
    <property type="match status" value="1"/>
</dbReference>
<dbReference type="Pfam" id="PF02008">
    <property type="entry name" value="zf-CXXC"/>
    <property type="match status" value="1"/>
</dbReference>
<evidence type="ECO:0000259" key="15">
    <source>
        <dbReference type="PROSITE" id="PS51058"/>
    </source>
</evidence>